<dbReference type="RefSeq" id="WP_274322811.1">
    <property type="nucleotide sequence ID" value="NZ_CP118158.1"/>
</dbReference>
<dbReference type="EMBL" id="JBHTAS010000001">
    <property type="protein sequence ID" value="MFC7141734.1"/>
    <property type="molecule type" value="Genomic_DNA"/>
</dbReference>
<accession>A0ABD5Y326</accession>
<dbReference type="GeneID" id="78822054"/>
<dbReference type="PROSITE" id="PS51257">
    <property type="entry name" value="PROKAR_LIPOPROTEIN"/>
    <property type="match status" value="1"/>
</dbReference>
<organism evidence="1 2">
    <name type="scientific">Halosimplex aquaticum</name>
    <dbReference type="NCBI Taxonomy" id="3026162"/>
    <lineage>
        <taxon>Archaea</taxon>
        <taxon>Methanobacteriati</taxon>
        <taxon>Methanobacteriota</taxon>
        <taxon>Stenosarchaea group</taxon>
        <taxon>Halobacteria</taxon>
        <taxon>Halobacteriales</taxon>
        <taxon>Haloarculaceae</taxon>
        <taxon>Halosimplex</taxon>
    </lineage>
</organism>
<sequence length="150" mass="16847">MLPLCRTCLVALLIVTAGCHQVGVENDRWTLSPVINETAQTNGRYTTTVEFNLGGTTAPVVLNGVKVRFLTANKTLLNETTLGAIRFDWEEETNNQFTVVTPAKPHYVYLKYDEVKRPTDAVGGVNGLRLQQNAEGEYTYFSYENYTRSY</sequence>
<evidence type="ECO:0000313" key="1">
    <source>
        <dbReference type="EMBL" id="MFC7141734.1"/>
    </source>
</evidence>
<name>A0ABD5Y326_9EURY</name>
<dbReference type="AlphaFoldDB" id="A0ABD5Y326"/>
<protein>
    <submittedName>
        <fullName evidence="1">Uncharacterized protein</fullName>
    </submittedName>
</protein>
<evidence type="ECO:0000313" key="2">
    <source>
        <dbReference type="Proteomes" id="UP001596432"/>
    </source>
</evidence>
<proteinExistence type="predicted"/>
<keyword evidence="2" id="KW-1185">Reference proteome</keyword>
<reference evidence="1 2" key="1">
    <citation type="journal article" date="2019" name="Int. J. Syst. Evol. Microbiol.">
        <title>The Global Catalogue of Microorganisms (GCM) 10K type strain sequencing project: providing services to taxonomists for standard genome sequencing and annotation.</title>
        <authorList>
            <consortium name="The Broad Institute Genomics Platform"/>
            <consortium name="The Broad Institute Genome Sequencing Center for Infectious Disease"/>
            <person name="Wu L."/>
            <person name="Ma J."/>
        </authorList>
    </citation>
    <scope>NUCLEOTIDE SEQUENCE [LARGE SCALE GENOMIC DNA]</scope>
    <source>
        <strain evidence="1 2">XZYJT29</strain>
    </source>
</reference>
<dbReference type="Proteomes" id="UP001596432">
    <property type="component" value="Unassembled WGS sequence"/>
</dbReference>
<comment type="caution">
    <text evidence="1">The sequence shown here is derived from an EMBL/GenBank/DDBJ whole genome shotgun (WGS) entry which is preliminary data.</text>
</comment>
<gene>
    <name evidence="1" type="ORF">ACFQMA_18080</name>
</gene>